<protein>
    <submittedName>
        <fullName evidence="3">DUF4361 domain-containing protein</fullName>
    </submittedName>
</protein>
<dbReference type="AlphaFoldDB" id="A0A3N4Q0J0"/>
<dbReference type="Pfam" id="PF14274">
    <property type="entry name" value="BT_3044-like_C"/>
    <property type="match status" value="1"/>
</dbReference>
<sequence length="292" mass="31422">MKSVMQIIVKYCKTALLLLGVCAGIVSCDKEEGMNGAGQTIVSIPAVKDSMIIVGVDYKNSPQALNVLEVVRAPHNAAVLNGETSVKLSADPNLITKINASRHRTFIPLPANSYTLDPSVPFANGVYDLKFPSGEISKSIKININTGLLDLTKQYAMPFVMTEAVNGVVTSSKKVALVEVIIKNEWDGKYQASGTFFHPVNGPRAIDEEKLLQTIGPRTVLANLGDLGGSGYQMKITINADNSVTLVPAGATPNIDMSYGVNKYDPATKSFTLNYAYNTAAPRIVRETITRK</sequence>
<gene>
    <name evidence="3" type="ORF">EGT74_03850</name>
</gene>
<keyword evidence="4" id="KW-1185">Reference proteome</keyword>
<proteinExistence type="predicted"/>
<evidence type="ECO:0000259" key="2">
    <source>
        <dbReference type="Pfam" id="PF14274"/>
    </source>
</evidence>
<reference evidence="3 4" key="1">
    <citation type="submission" date="2018-11" db="EMBL/GenBank/DDBJ databases">
        <title>Chitinophaga lutea sp.nov., isolate from arsenic contaminated soil.</title>
        <authorList>
            <person name="Zong Y."/>
        </authorList>
    </citation>
    <scope>NUCLEOTIDE SEQUENCE [LARGE SCALE GENOMIC DNA]</scope>
    <source>
        <strain evidence="3 4">ZY74</strain>
    </source>
</reference>
<evidence type="ECO:0000313" key="4">
    <source>
        <dbReference type="Proteomes" id="UP000278351"/>
    </source>
</evidence>
<dbReference type="Proteomes" id="UP000278351">
    <property type="component" value="Unassembled WGS sequence"/>
</dbReference>
<accession>A0A3N4Q0J0</accession>
<evidence type="ECO:0000313" key="3">
    <source>
        <dbReference type="EMBL" id="RPE12689.1"/>
    </source>
</evidence>
<comment type="caution">
    <text evidence="3">The sequence shown here is derived from an EMBL/GenBank/DDBJ whole genome shotgun (WGS) entry which is preliminary data.</text>
</comment>
<dbReference type="PROSITE" id="PS51257">
    <property type="entry name" value="PROKAR_LIPOPROTEIN"/>
    <property type="match status" value="1"/>
</dbReference>
<evidence type="ECO:0000259" key="1">
    <source>
        <dbReference type="Pfam" id="PF08522"/>
    </source>
</evidence>
<dbReference type="EMBL" id="RPDH01000001">
    <property type="protein sequence ID" value="RPE12689.1"/>
    <property type="molecule type" value="Genomic_DNA"/>
</dbReference>
<feature type="domain" description="BT-3044-like C-terminal" evidence="2">
    <location>
        <begin position="175"/>
        <end position="281"/>
    </location>
</feature>
<feature type="domain" description="BT-3987-like N-terminal" evidence="1">
    <location>
        <begin position="81"/>
        <end position="164"/>
    </location>
</feature>
<dbReference type="InterPro" id="IPR013728">
    <property type="entry name" value="BT_3987-like_N"/>
</dbReference>
<organism evidence="3 4">
    <name type="scientific">Chitinophaga lutea</name>
    <dbReference type="NCBI Taxonomy" id="2488634"/>
    <lineage>
        <taxon>Bacteria</taxon>
        <taxon>Pseudomonadati</taxon>
        <taxon>Bacteroidota</taxon>
        <taxon>Chitinophagia</taxon>
        <taxon>Chitinophagales</taxon>
        <taxon>Chitinophagaceae</taxon>
        <taxon>Chitinophaga</taxon>
    </lineage>
</organism>
<dbReference type="InterPro" id="IPR025371">
    <property type="entry name" value="BT_3044-like_C"/>
</dbReference>
<dbReference type="Pfam" id="PF08522">
    <property type="entry name" value="BT_3987-like_N"/>
    <property type="match status" value="1"/>
</dbReference>
<name>A0A3N4Q0J0_9BACT</name>
<dbReference type="Gene3D" id="2.60.40.1740">
    <property type="entry name" value="hypothetical protein (bacova_03559)"/>
    <property type="match status" value="1"/>
</dbReference>